<evidence type="ECO:0000313" key="4">
    <source>
        <dbReference type="Proteomes" id="UP000663881"/>
    </source>
</evidence>
<feature type="compositionally biased region" description="Basic residues" evidence="1">
    <location>
        <begin position="68"/>
        <end position="84"/>
    </location>
</feature>
<dbReference type="Proteomes" id="UP000663881">
    <property type="component" value="Unassembled WGS sequence"/>
</dbReference>
<gene>
    <name evidence="3" type="ORF">OKA104_LOCUS5984</name>
</gene>
<dbReference type="AlphaFoldDB" id="A0A818M2Q2"/>
<feature type="domain" description="SET" evidence="2">
    <location>
        <begin position="304"/>
        <end position="421"/>
    </location>
</feature>
<name>A0A818M2Q2_9BILA</name>
<dbReference type="InterPro" id="IPR046341">
    <property type="entry name" value="SET_dom_sf"/>
</dbReference>
<dbReference type="Gene3D" id="3.90.228.10">
    <property type="match status" value="1"/>
</dbReference>
<protein>
    <recommendedName>
        <fullName evidence="2">SET domain-containing protein</fullName>
    </recommendedName>
</protein>
<accession>A0A818M2Q2</accession>
<proteinExistence type="predicted"/>
<feature type="region of interest" description="Disordered" evidence="1">
    <location>
        <begin position="65"/>
        <end position="85"/>
    </location>
</feature>
<dbReference type="GO" id="GO:0003950">
    <property type="term" value="F:NAD+ poly-ADP-ribosyltransferase activity"/>
    <property type="evidence" value="ECO:0007669"/>
    <property type="project" value="InterPro"/>
</dbReference>
<evidence type="ECO:0000259" key="2">
    <source>
        <dbReference type="PROSITE" id="PS50280"/>
    </source>
</evidence>
<dbReference type="EMBL" id="CAJOAY010000215">
    <property type="protein sequence ID" value="CAF3588425.1"/>
    <property type="molecule type" value="Genomic_DNA"/>
</dbReference>
<dbReference type="Pfam" id="PF21549">
    <property type="entry name" value="PRDM2_PR"/>
    <property type="match status" value="1"/>
</dbReference>
<sequence length="436" mass="50558">MSDIGYDIYDYKSSQNSFDIEYQIDLFEFRQSWKLKKNKQKVSKSSYPISIKTLQSQQIFIKENCMGPKKKSKPQKKSPRKNNKSNRFECDKIFLRKTSSTKTKDQYGRNFPSFQRYFYNANRQSIRSSLKENSNIEVVNIRRASVDQSVQKEFMKTLAENSPHPPDLVYHGTKLENIESILRYGFLIPNQAHPSDKRAPIVSVVNGQSYGTGIYCSYTATFSLGYSHTTNTLLVCAAMPKRNEAGNAQNCHQNILVLPHVSQIIPLFLIDFQYLDQSGLNHPFWFNYNRTNGSKEEKEHMIIPRKYLQKILNCMNDRGLGVFARRFIESRSYFGPYGGDKRNTHLIEDASDYSWQVPDKSGNIMYYIDGGEPNKSNWLRFVNCPNTVSQENLISFVYHGDIFYLAIRNITVGEELLVYYGHNYAKKLGVDTTQFR</sequence>
<evidence type="ECO:0000313" key="3">
    <source>
        <dbReference type="EMBL" id="CAF3588425.1"/>
    </source>
</evidence>
<dbReference type="PROSITE" id="PS50280">
    <property type="entry name" value="SET"/>
    <property type="match status" value="1"/>
</dbReference>
<dbReference type="InterPro" id="IPR001214">
    <property type="entry name" value="SET_dom"/>
</dbReference>
<reference evidence="3" key="1">
    <citation type="submission" date="2021-02" db="EMBL/GenBank/DDBJ databases">
        <authorList>
            <person name="Nowell W R."/>
        </authorList>
    </citation>
    <scope>NUCLEOTIDE SEQUENCE</scope>
</reference>
<comment type="caution">
    <text evidence="3">The sequence shown here is derived from an EMBL/GenBank/DDBJ whole genome shotgun (WGS) entry which is preliminary data.</text>
</comment>
<dbReference type="Pfam" id="PF00644">
    <property type="entry name" value="PARP"/>
    <property type="match status" value="1"/>
</dbReference>
<dbReference type="SUPFAM" id="SSF56399">
    <property type="entry name" value="ADP-ribosylation"/>
    <property type="match status" value="1"/>
</dbReference>
<dbReference type="SUPFAM" id="SSF82199">
    <property type="entry name" value="SET domain"/>
    <property type="match status" value="1"/>
</dbReference>
<dbReference type="Gene3D" id="2.170.270.10">
    <property type="entry name" value="SET domain"/>
    <property type="match status" value="1"/>
</dbReference>
<organism evidence="3 4">
    <name type="scientific">Adineta steineri</name>
    <dbReference type="NCBI Taxonomy" id="433720"/>
    <lineage>
        <taxon>Eukaryota</taxon>
        <taxon>Metazoa</taxon>
        <taxon>Spiralia</taxon>
        <taxon>Gnathifera</taxon>
        <taxon>Rotifera</taxon>
        <taxon>Eurotatoria</taxon>
        <taxon>Bdelloidea</taxon>
        <taxon>Adinetida</taxon>
        <taxon>Adinetidae</taxon>
        <taxon>Adineta</taxon>
    </lineage>
</organism>
<dbReference type="InterPro" id="IPR012317">
    <property type="entry name" value="Poly(ADP-ribose)pol_cat_dom"/>
</dbReference>
<evidence type="ECO:0000256" key="1">
    <source>
        <dbReference type="SAM" id="MobiDB-lite"/>
    </source>
</evidence>